<evidence type="ECO:0000313" key="3">
    <source>
        <dbReference type="EMBL" id="NBG65970.1"/>
    </source>
</evidence>
<proteinExistence type="predicted"/>
<dbReference type="NCBIfam" id="TIGR04183">
    <property type="entry name" value="Por_Secre_tail"/>
    <property type="match status" value="1"/>
</dbReference>
<dbReference type="InterPro" id="IPR026444">
    <property type="entry name" value="Secre_tail"/>
</dbReference>
<comment type="caution">
    <text evidence="3">The sequence shown here is derived from an EMBL/GenBank/DDBJ whole genome shotgun (WGS) entry which is preliminary data.</text>
</comment>
<gene>
    <name evidence="3" type="ORF">GQN54_07545</name>
</gene>
<sequence>MKLIQPKNVTFELYDVLGKQQTISRLNATNQHQIKLSNVQPGIYFYRLLVNDAASESGKLIIE</sequence>
<dbReference type="AlphaFoldDB" id="A0A6N9NL57"/>
<keyword evidence="4" id="KW-1185">Reference proteome</keyword>
<dbReference type="Proteomes" id="UP000470771">
    <property type="component" value="Unassembled WGS sequence"/>
</dbReference>
<name>A0A6N9NL57_9FLAO</name>
<protein>
    <submittedName>
        <fullName evidence="3">T9SS type A sorting domain-containing protein</fullName>
    </submittedName>
</protein>
<organism evidence="3 4">
    <name type="scientific">Acidiluteibacter ferrifornacis</name>
    <dbReference type="NCBI Taxonomy" id="2692424"/>
    <lineage>
        <taxon>Bacteria</taxon>
        <taxon>Pseudomonadati</taxon>
        <taxon>Bacteroidota</taxon>
        <taxon>Flavobacteriia</taxon>
        <taxon>Flavobacteriales</taxon>
        <taxon>Cryomorphaceae</taxon>
        <taxon>Acidiluteibacter</taxon>
    </lineage>
</organism>
<dbReference type="EMBL" id="WWNE01000006">
    <property type="protein sequence ID" value="NBG65970.1"/>
    <property type="molecule type" value="Genomic_DNA"/>
</dbReference>
<evidence type="ECO:0000313" key="4">
    <source>
        <dbReference type="Proteomes" id="UP000470771"/>
    </source>
</evidence>
<keyword evidence="1" id="KW-0732">Signal</keyword>
<evidence type="ECO:0000259" key="2">
    <source>
        <dbReference type="Pfam" id="PF18962"/>
    </source>
</evidence>
<feature type="domain" description="Secretion system C-terminal sorting" evidence="2">
    <location>
        <begin position="7"/>
        <end position="62"/>
    </location>
</feature>
<dbReference type="Pfam" id="PF18962">
    <property type="entry name" value="Por_Secre_tail"/>
    <property type="match status" value="1"/>
</dbReference>
<evidence type="ECO:0000256" key="1">
    <source>
        <dbReference type="ARBA" id="ARBA00022729"/>
    </source>
</evidence>
<dbReference type="RefSeq" id="WP_160632922.1">
    <property type="nucleotide sequence ID" value="NZ_WWNE01000006.1"/>
</dbReference>
<accession>A0A6N9NL57</accession>
<reference evidence="3 4" key="1">
    <citation type="submission" date="2019-12" db="EMBL/GenBank/DDBJ databases">
        <authorList>
            <person name="Zhao J."/>
        </authorList>
    </citation>
    <scope>NUCLEOTIDE SEQUENCE [LARGE SCALE GENOMIC DNA]</scope>
    <source>
        <strain evidence="3 4">S-15</strain>
    </source>
</reference>